<evidence type="ECO:0000313" key="2">
    <source>
        <dbReference type="EMBL" id="VVC41489.1"/>
    </source>
</evidence>
<keyword evidence="2" id="KW-0695">RNA-directed DNA polymerase</keyword>
<dbReference type="GO" id="GO:0003964">
    <property type="term" value="F:RNA-directed DNA polymerase activity"/>
    <property type="evidence" value="ECO:0007669"/>
    <property type="project" value="UniProtKB-KW"/>
</dbReference>
<gene>
    <name evidence="2" type="ORF">CINCED_3A015741</name>
</gene>
<keyword evidence="2" id="KW-0808">Transferase</keyword>
<dbReference type="AlphaFoldDB" id="A0A5E4N9M8"/>
<dbReference type="OrthoDB" id="6622136at2759"/>
<keyword evidence="2" id="KW-0548">Nucleotidyltransferase</keyword>
<dbReference type="PANTHER" id="PTHR33332">
    <property type="entry name" value="REVERSE TRANSCRIPTASE DOMAIN-CONTAINING PROTEIN"/>
    <property type="match status" value="1"/>
</dbReference>
<protein>
    <submittedName>
        <fullName evidence="2">Reverse transcriptase domain</fullName>
    </submittedName>
</protein>
<evidence type="ECO:0000313" key="3">
    <source>
        <dbReference type="Proteomes" id="UP000325440"/>
    </source>
</evidence>
<sequence length="284" mass="32008">MSSNRLLTGSHNYTDKNITTSVVDHIAASLETKKYCSGLFLDVAQAFDTVWHDGLLFKLKKIFPAPYYLLLKSYLNNRTFRVKLKTTLSSTHNILAGVPQGSDITPFLYTLFTANIPSTDNTLIGTYADDTAILSSSQDPHEASGLLQNHLNSLSHWFNSWKIKINDSKSSHITFSLRPGNCPHIIYENAIIPHTNEVKYLGLLFDRRLTWGPHLKTKLKQLNSRLHILGIALWGTTKPSNTRTIQAFQAICLRTIAKAPWYVTNLALHNDLQIPTTKQTAIKY</sequence>
<dbReference type="Proteomes" id="UP000325440">
    <property type="component" value="Unassembled WGS sequence"/>
</dbReference>
<reference evidence="2 3" key="1">
    <citation type="submission" date="2019-08" db="EMBL/GenBank/DDBJ databases">
        <authorList>
            <person name="Alioto T."/>
            <person name="Alioto T."/>
            <person name="Gomez Garrido J."/>
        </authorList>
    </citation>
    <scope>NUCLEOTIDE SEQUENCE [LARGE SCALE GENOMIC DNA]</scope>
</reference>
<dbReference type="InterPro" id="IPR043502">
    <property type="entry name" value="DNA/RNA_pol_sf"/>
</dbReference>
<name>A0A5E4N9M8_9HEMI</name>
<organism evidence="2 3">
    <name type="scientific">Cinara cedri</name>
    <dbReference type="NCBI Taxonomy" id="506608"/>
    <lineage>
        <taxon>Eukaryota</taxon>
        <taxon>Metazoa</taxon>
        <taxon>Ecdysozoa</taxon>
        <taxon>Arthropoda</taxon>
        <taxon>Hexapoda</taxon>
        <taxon>Insecta</taxon>
        <taxon>Pterygota</taxon>
        <taxon>Neoptera</taxon>
        <taxon>Paraneoptera</taxon>
        <taxon>Hemiptera</taxon>
        <taxon>Sternorrhyncha</taxon>
        <taxon>Aphidomorpha</taxon>
        <taxon>Aphidoidea</taxon>
        <taxon>Aphididae</taxon>
        <taxon>Lachninae</taxon>
        <taxon>Cinara</taxon>
    </lineage>
</organism>
<evidence type="ECO:0000259" key="1">
    <source>
        <dbReference type="PROSITE" id="PS50878"/>
    </source>
</evidence>
<keyword evidence="3" id="KW-1185">Reference proteome</keyword>
<dbReference type="SUPFAM" id="SSF56672">
    <property type="entry name" value="DNA/RNA polymerases"/>
    <property type="match status" value="1"/>
</dbReference>
<dbReference type="InterPro" id="IPR000477">
    <property type="entry name" value="RT_dom"/>
</dbReference>
<feature type="domain" description="Reverse transcriptase" evidence="1">
    <location>
        <begin position="1"/>
        <end position="205"/>
    </location>
</feature>
<dbReference type="Pfam" id="PF00078">
    <property type="entry name" value="RVT_1"/>
    <property type="match status" value="1"/>
</dbReference>
<proteinExistence type="predicted"/>
<accession>A0A5E4N9M8</accession>
<dbReference type="EMBL" id="CABPRJ010001919">
    <property type="protein sequence ID" value="VVC41489.1"/>
    <property type="molecule type" value="Genomic_DNA"/>
</dbReference>
<dbReference type="PROSITE" id="PS50878">
    <property type="entry name" value="RT_POL"/>
    <property type="match status" value="1"/>
</dbReference>